<gene>
    <name evidence="1" type="ORF">LCGC14_1913380</name>
</gene>
<organism evidence="1">
    <name type="scientific">marine sediment metagenome</name>
    <dbReference type="NCBI Taxonomy" id="412755"/>
    <lineage>
        <taxon>unclassified sequences</taxon>
        <taxon>metagenomes</taxon>
        <taxon>ecological metagenomes</taxon>
    </lineage>
</organism>
<dbReference type="EMBL" id="LAZR01020251">
    <property type="protein sequence ID" value="KKL89566.1"/>
    <property type="molecule type" value="Genomic_DNA"/>
</dbReference>
<proteinExistence type="predicted"/>
<accession>A0A0F9GG53</accession>
<evidence type="ECO:0008006" key="2">
    <source>
        <dbReference type="Google" id="ProtNLM"/>
    </source>
</evidence>
<sequence>KEESTKVAVFFRELARMRLEDARLARELMSTQGEIPTFPDLPPAIDFPDDIADLRDRSEETLRLIKLQTDAMDTAKRKAQEFSSAISATAVATIAAGGTMREAIGNVIRSLAAMVAQAWLNFIIMRALGFNVSAPNFNIGAPATPGVPSPIVSGEGQIPGMASGGSIRAGQLAMVGEDGAELFRPNQSGTIIPNGAAMGGITINIDATGAEAGVEERILSVMQNFEERAVAKSVNTVLTLRQRGQI</sequence>
<dbReference type="AlphaFoldDB" id="A0A0F9GG53"/>
<name>A0A0F9GG53_9ZZZZ</name>
<comment type="caution">
    <text evidence="1">The sequence shown here is derived from an EMBL/GenBank/DDBJ whole genome shotgun (WGS) entry which is preliminary data.</text>
</comment>
<evidence type="ECO:0000313" key="1">
    <source>
        <dbReference type="EMBL" id="KKL89566.1"/>
    </source>
</evidence>
<protein>
    <recommendedName>
        <fullName evidence="2">Bacteriophage tail tape measure C-terminal domain-containing protein</fullName>
    </recommendedName>
</protein>
<feature type="non-terminal residue" evidence="1">
    <location>
        <position position="1"/>
    </location>
</feature>
<reference evidence="1" key="1">
    <citation type="journal article" date="2015" name="Nature">
        <title>Complex archaea that bridge the gap between prokaryotes and eukaryotes.</title>
        <authorList>
            <person name="Spang A."/>
            <person name="Saw J.H."/>
            <person name="Jorgensen S.L."/>
            <person name="Zaremba-Niedzwiedzka K."/>
            <person name="Martijn J."/>
            <person name="Lind A.E."/>
            <person name="van Eijk R."/>
            <person name="Schleper C."/>
            <person name="Guy L."/>
            <person name="Ettema T.J."/>
        </authorList>
    </citation>
    <scope>NUCLEOTIDE SEQUENCE</scope>
</reference>